<accession>A0A1K0IE12</accession>
<name>A0A1K0IE12_CUPNE</name>
<organism evidence="1">
    <name type="scientific">Cupriavidus necator</name>
    <name type="common">Alcaligenes eutrophus</name>
    <name type="synonym">Ralstonia eutropha</name>
    <dbReference type="NCBI Taxonomy" id="106590"/>
    <lineage>
        <taxon>Bacteria</taxon>
        <taxon>Pseudomonadati</taxon>
        <taxon>Pseudomonadota</taxon>
        <taxon>Betaproteobacteria</taxon>
        <taxon>Burkholderiales</taxon>
        <taxon>Burkholderiaceae</taxon>
        <taxon>Cupriavidus</taxon>
    </lineage>
</organism>
<dbReference type="RefSeq" id="WP_340524150.1">
    <property type="nucleotide sequence ID" value="NZ_FMSH01000154.1"/>
</dbReference>
<gene>
    <name evidence="1" type="ORF">CNECB9_2370140</name>
</gene>
<sequence length="99" mass="11026">MTIETRPKRFSLCMDIDGFVRNNRFPRDYRGLFRDDTGRTLSPEEARAQFAIEKAKGRKVIPMSAECGSPCQHAGNGCTGFDYAGRGCPGRYIDEAPSC</sequence>
<protein>
    <submittedName>
        <fullName evidence="1">Uncharacterized protein</fullName>
    </submittedName>
</protein>
<evidence type="ECO:0000313" key="1">
    <source>
        <dbReference type="EMBL" id="SCU75566.1"/>
    </source>
</evidence>
<dbReference type="AlphaFoldDB" id="A0A1K0IE12"/>
<proteinExistence type="predicted"/>
<dbReference type="EMBL" id="FMSH01000154">
    <property type="protein sequence ID" value="SCU75566.1"/>
    <property type="molecule type" value="Genomic_DNA"/>
</dbReference>
<reference evidence="1" key="1">
    <citation type="submission" date="2016-09" db="EMBL/GenBank/DDBJ databases">
        <authorList>
            <person name="Capua I."/>
            <person name="De Benedictis P."/>
            <person name="Joannis T."/>
            <person name="Lombin L.H."/>
            <person name="Cattoli G."/>
        </authorList>
    </citation>
    <scope>NUCLEOTIDE SEQUENCE</scope>
    <source>
        <strain evidence="1">B9</strain>
    </source>
</reference>